<dbReference type="Gene3D" id="3.40.50.12780">
    <property type="entry name" value="N-terminal domain of ligase-like"/>
    <property type="match status" value="1"/>
</dbReference>
<reference evidence="5 6" key="1">
    <citation type="journal article" date="2019" name="ISME J.">
        <title>Genome analyses of uncultured TG2/ZB3 bacteria in 'Margulisbacteria' specifically attached to ectosymbiotic spirochetes of protists in the termite gut.</title>
        <authorList>
            <person name="Utami Y.D."/>
            <person name="Kuwahara H."/>
            <person name="Igai K."/>
            <person name="Murakami T."/>
            <person name="Sugaya K."/>
            <person name="Morikawa T."/>
            <person name="Nagura Y."/>
            <person name="Yuki M."/>
            <person name="Deevong P."/>
            <person name="Inoue T."/>
            <person name="Kihara K."/>
            <person name="Lo N."/>
            <person name="Yamada A."/>
            <person name="Ohkuma M."/>
            <person name="Hongoh Y."/>
        </authorList>
    </citation>
    <scope>NUCLEOTIDE SEQUENCE [LARGE SCALE GENOMIC DNA]</scope>
    <source>
        <strain evidence="5">RsDinE6-01</strain>
    </source>
</reference>
<dbReference type="CDD" id="cd07989">
    <property type="entry name" value="LPLAT_AGPAT-like"/>
    <property type="match status" value="1"/>
</dbReference>
<dbReference type="InterPro" id="IPR000873">
    <property type="entry name" value="AMP-dep_synth/lig_dom"/>
</dbReference>
<comment type="catalytic activity">
    <reaction evidence="3">
        <text>a long-chain fatty acid + ATP + CoA = a long-chain fatty acyl-CoA + AMP + diphosphate</text>
        <dbReference type="Rhea" id="RHEA:15421"/>
        <dbReference type="ChEBI" id="CHEBI:30616"/>
        <dbReference type="ChEBI" id="CHEBI:33019"/>
        <dbReference type="ChEBI" id="CHEBI:57287"/>
        <dbReference type="ChEBI" id="CHEBI:57560"/>
        <dbReference type="ChEBI" id="CHEBI:83139"/>
        <dbReference type="ChEBI" id="CHEBI:456215"/>
        <dbReference type="EC" id="6.2.1.3"/>
    </reaction>
    <physiologicalReaction direction="left-to-right" evidence="3">
        <dbReference type="Rhea" id="RHEA:15422"/>
    </physiologicalReaction>
</comment>
<gene>
    <name evidence="5" type="ORF">RDn1_182</name>
</gene>
<evidence type="ECO:0000256" key="2">
    <source>
        <dbReference type="ARBA" id="ARBA00022840"/>
    </source>
</evidence>
<dbReference type="SUPFAM" id="SSF69593">
    <property type="entry name" value="Glycerol-3-phosphate (1)-acyltransferase"/>
    <property type="match status" value="1"/>
</dbReference>
<feature type="domain" description="Carrier" evidence="4">
    <location>
        <begin position="547"/>
        <end position="622"/>
    </location>
</feature>
<dbReference type="PROSITE" id="PS00455">
    <property type="entry name" value="AMP_BINDING"/>
    <property type="match status" value="1"/>
</dbReference>
<dbReference type="Proteomes" id="UP000282196">
    <property type="component" value="Unassembled WGS sequence"/>
</dbReference>
<comment type="caution">
    <text evidence="5">The sequence shown here is derived from an EMBL/GenBank/DDBJ whole genome shotgun (WGS) entry which is preliminary data.</text>
</comment>
<dbReference type="SMART" id="SM00563">
    <property type="entry name" value="PlsC"/>
    <property type="match status" value="1"/>
</dbReference>
<dbReference type="InterPro" id="IPR002123">
    <property type="entry name" value="Plipid/glycerol_acylTrfase"/>
</dbReference>
<dbReference type="Pfam" id="PF01553">
    <property type="entry name" value="Acyltransferase"/>
    <property type="match status" value="1"/>
</dbReference>
<dbReference type="PANTHER" id="PTHR43272">
    <property type="entry name" value="LONG-CHAIN-FATTY-ACID--COA LIGASE"/>
    <property type="match status" value="1"/>
</dbReference>
<dbReference type="InterPro" id="IPR042099">
    <property type="entry name" value="ANL_N_sf"/>
</dbReference>
<keyword evidence="1" id="KW-0547">Nucleotide-binding</keyword>
<evidence type="ECO:0000256" key="3">
    <source>
        <dbReference type="ARBA" id="ARBA00024484"/>
    </source>
</evidence>
<dbReference type="InterPro" id="IPR036736">
    <property type="entry name" value="ACP-like_sf"/>
</dbReference>
<dbReference type="InterPro" id="IPR045851">
    <property type="entry name" value="AMP-bd_C_sf"/>
</dbReference>
<evidence type="ECO:0000256" key="1">
    <source>
        <dbReference type="ARBA" id="ARBA00022741"/>
    </source>
</evidence>
<proteinExistence type="predicted"/>
<keyword evidence="2" id="KW-0067">ATP-binding</keyword>
<protein>
    <submittedName>
        <fullName evidence="5">Long-chain-fatty-acid--CoA ligase</fullName>
    </submittedName>
</protein>
<evidence type="ECO:0000313" key="6">
    <source>
        <dbReference type="Proteomes" id="UP000282196"/>
    </source>
</evidence>
<dbReference type="Pfam" id="PF23562">
    <property type="entry name" value="AMP-binding_C_3"/>
    <property type="match status" value="1"/>
</dbReference>
<dbReference type="PANTHER" id="PTHR43272:SF33">
    <property type="entry name" value="AMP-BINDING DOMAIN-CONTAINING PROTEIN-RELATED"/>
    <property type="match status" value="1"/>
</dbReference>
<dbReference type="GO" id="GO:0016746">
    <property type="term" value="F:acyltransferase activity"/>
    <property type="evidence" value="ECO:0007669"/>
    <property type="project" value="InterPro"/>
</dbReference>
<dbReference type="EMBL" id="BGZP01000003">
    <property type="protein sequence ID" value="GBR77523.1"/>
    <property type="molecule type" value="Genomic_DNA"/>
</dbReference>
<dbReference type="GO" id="GO:0004467">
    <property type="term" value="F:long-chain fatty acid-CoA ligase activity"/>
    <property type="evidence" value="ECO:0007669"/>
    <property type="project" value="UniProtKB-EC"/>
</dbReference>
<dbReference type="InterPro" id="IPR009081">
    <property type="entry name" value="PP-bd_ACP"/>
</dbReference>
<dbReference type="InterPro" id="IPR020845">
    <property type="entry name" value="AMP-binding_CS"/>
</dbReference>
<dbReference type="GO" id="GO:0016020">
    <property type="term" value="C:membrane"/>
    <property type="evidence" value="ECO:0007669"/>
    <property type="project" value="TreeGrafter"/>
</dbReference>
<dbReference type="SUPFAM" id="SSF56801">
    <property type="entry name" value="Acetyl-CoA synthetase-like"/>
    <property type="match status" value="1"/>
</dbReference>
<evidence type="ECO:0000259" key="4">
    <source>
        <dbReference type="PROSITE" id="PS50075"/>
    </source>
</evidence>
<dbReference type="AlphaFoldDB" id="A0A388TJP3"/>
<keyword evidence="6" id="KW-1185">Reference proteome</keyword>
<keyword evidence="5" id="KW-0436">Ligase</keyword>
<name>A0A388TJP3_9BACT</name>
<organism evidence="5 6">
    <name type="scientific">Candidatus Termititenax dinenymphae</name>
    <dbReference type="NCBI Taxonomy" id="2218523"/>
    <lineage>
        <taxon>Bacteria</taxon>
        <taxon>Bacillati</taxon>
        <taxon>Candidatus Margulisiibacteriota</taxon>
        <taxon>Candidatus Termititenacia</taxon>
        <taxon>Candidatus Termititenacales</taxon>
        <taxon>Candidatus Termititenacaceae</taxon>
        <taxon>Candidatus Termititenax</taxon>
    </lineage>
</organism>
<accession>A0A388TJP3</accession>
<dbReference type="GO" id="GO:0005524">
    <property type="term" value="F:ATP binding"/>
    <property type="evidence" value="ECO:0007669"/>
    <property type="project" value="UniProtKB-KW"/>
</dbReference>
<dbReference type="Pfam" id="PF00501">
    <property type="entry name" value="AMP-binding"/>
    <property type="match status" value="1"/>
</dbReference>
<evidence type="ECO:0000313" key="5">
    <source>
        <dbReference type="EMBL" id="GBR77523.1"/>
    </source>
</evidence>
<dbReference type="SUPFAM" id="SSF47336">
    <property type="entry name" value="ACP-like"/>
    <property type="match status" value="1"/>
</dbReference>
<sequence>MTELRNLYDVYAKKADEKEKHCLFEGKYSYRQVWNMVKNRALFLKKQGIKTGDSVAILSGNGWEWCATHMAITVLGAVALHLDPNLNAAMWQIMLDRVQPKALFISNDFANENLRCAKTLDIHADWNDKDAVLPPPSVTFDDIAALIFTSGTTGDPKIVQLTHGNLYFTSKGLIDGWMAKGIIDGTENFLAILPLHHSYGLIANFVGPIVLGSTIFFQPSLKGPDIMKSLAANPIHVFCGVPQLWELFFDGIVSKVKAQSKITYCLFMSVLNTAGVWRKIPGLRKILAKVFEPVHQVIGKEMKVFISGGASLKPTYFKYYTNMGFTIIEGYGLTETTGPALLSVPGQSQRGSVGGPIEGNEVVLRNANADKIGEVWMRGVSVMPGYYNNPAANAQVFDKDGWFNTGDLGFIDELGELHITGRFKNLIILDSGKNVYPEELEAYYQDSPLIEEISVFGYKIKGIETVYAAIVPREKSKDSYQQIKNELDRMNKGLPSYKTIAAFAISFTPLPRNSTKKLVVREIIKELEQGKYQRESGKGPALRPQYKPEAARQKEVLKVLADKLNRKTFYQDQSLLDLEIDSLRLLDLAAHLELNLNIAIDLDKFSNLQNFKEIVEYVAACDEAQRPTDNLLAGEITRKLKPNRNRWVDFLVGLAAAISRKKWSLEVQNAEFYYEDNCIYAANHQSYLDIMWLLATLPKSLREKTYMLGKKELAFLPWLFGRLPIIFVERQGQALSSLKAGADILRQGGSLIVFPEGTRTLDGNLGEFKIGAALLAHKLGKKIVPITVKGAYEIYPRQRRLPNWKSKQKGELVLHPAIDPQKFKTAEELNQKIKDVIAGG</sequence>
<dbReference type="Gene3D" id="1.10.1200.10">
    <property type="entry name" value="ACP-like"/>
    <property type="match status" value="1"/>
</dbReference>
<dbReference type="Gene3D" id="3.30.300.30">
    <property type="match status" value="1"/>
</dbReference>
<dbReference type="Pfam" id="PF00550">
    <property type="entry name" value="PP-binding"/>
    <property type="match status" value="1"/>
</dbReference>
<dbReference type="PROSITE" id="PS50075">
    <property type="entry name" value="CARRIER"/>
    <property type="match status" value="1"/>
</dbReference>